<dbReference type="RefSeq" id="WP_033516288.1">
    <property type="nucleotide sequence ID" value="NZ_JGYV01000001.1"/>
</dbReference>
<dbReference type="STRING" id="1688.BCUN_0413"/>
<name>A0A087B4G4_9BIFI</name>
<dbReference type="OrthoDB" id="9770452at2"/>
<proteinExistence type="predicted"/>
<keyword evidence="2" id="KW-1185">Reference proteome</keyword>
<comment type="caution">
    <text evidence="1">The sequence shown here is derived from an EMBL/GenBank/DDBJ whole genome shotgun (WGS) entry which is preliminary data.</text>
</comment>
<protein>
    <submittedName>
        <fullName evidence="1">Uncharacterized protein</fullName>
    </submittedName>
</protein>
<gene>
    <name evidence="1" type="ORF">BCUN_0413</name>
</gene>
<accession>A0A087B4G4</accession>
<dbReference type="Proteomes" id="UP000029067">
    <property type="component" value="Unassembled WGS sequence"/>
</dbReference>
<sequence length="98" mass="11186">MSEWKNIPGNHTSWWDDLRVGDQVTVHKSHVGPIDHTIRGTIASIERIRDGQDMADGPVKDIIPGSASYQYPVAIPRPFNPKRAHITNLRRYIREDES</sequence>
<evidence type="ECO:0000313" key="1">
    <source>
        <dbReference type="EMBL" id="KFI65914.1"/>
    </source>
</evidence>
<organism evidence="1 2">
    <name type="scientific">Bifidobacterium cuniculi</name>
    <dbReference type="NCBI Taxonomy" id="1688"/>
    <lineage>
        <taxon>Bacteria</taxon>
        <taxon>Bacillati</taxon>
        <taxon>Actinomycetota</taxon>
        <taxon>Actinomycetes</taxon>
        <taxon>Bifidobacteriales</taxon>
        <taxon>Bifidobacteriaceae</taxon>
        <taxon>Bifidobacterium</taxon>
    </lineage>
</organism>
<evidence type="ECO:0000313" key="2">
    <source>
        <dbReference type="Proteomes" id="UP000029067"/>
    </source>
</evidence>
<dbReference type="AlphaFoldDB" id="A0A087B4G4"/>
<dbReference type="EMBL" id="JGYV01000001">
    <property type="protein sequence ID" value="KFI65914.1"/>
    <property type="molecule type" value="Genomic_DNA"/>
</dbReference>
<reference evidence="1 2" key="1">
    <citation type="submission" date="2014-03" db="EMBL/GenBank/DDBJ databases">
        <title>Genomics of Bifidobacteria.</title>
        <authorList>
            <person name="Ventura M."/>
            <person name="Milani C."/>
            <person name="Lugli G.A."/>
        </authorList>
    </citation>
    <scope>NUCLEOTIDE SEQUENCE [LARGE SCALE GENOMIC DNA]</scope>
    <source>
        <strain evidence="1 2">LMG 10738</strain>
    </source>
</reference>